<dbReference type="EMBL" id="JAIWYP010000008">
    <property type="protein sequence ID" value="KAH3782541.1"/>
    <property type="molecule type" value="Genomic_DNA"/>
</dbReference>
<proteinExistence type="predicted"/>
<organism evidence="1 2">
    <name type="scientific">Dreissena polymorpha</name>
    <name type="common">Zebra mussel</name>
    <name type="synonym">Mytilus polymorpha</name>
    <dbReference type="NCBI Taxonomy" id="45954"/>
    <lineage>
        <taxon>Eukaryota</taxon>
        <taxon>Metazoa</taxon>
        <taxon>Spiralia</taxon>
        <taxon>Lophotrochozoa</taxon>
        <taxon>Mollusca</taxon>
        <taxon>Bivalvia</taxon>
        <taxon>Autobranchia</taxon>
        <taxon>Heteroconchia</taxon>
        <taxon>Euheterodonta</taxon>
        <taxon>Imparidentia</taxon>
        <taxon>Neoheterodontei</taxon>
        <taxon>Myida</taxon>
        <taxon>Dreissenoidea</taxon>
        <taxon>Dreissenidae</taxon>
        <taxon>Dreissena</taxon>
    </lineage>
</organism>
<protein>
    <submittedName>
        <fullName evidence="1">Uncharacterized protein</fullName>
    </submittedName>
</protein>
<evidence type="ECO:0000313" key="1">
    <source>
        <dbReference type="EMBL" id="KAH3782541.1"/>
    </source>
</evidence>
<reference evidence="1" key="1">
    <citation type="journal article" date="2019" name="bioRxiv">
        <title>The Genome of the Zebra Mussel, Dreissena polymorpha: A Resource for Invasive Species Research.</title>
        <authorList>
            <person name="McCartney M.A."/>
            <person name="Auch B."/>
            <person name="Kono T."/>
            <person name="Mallez S."/>
            <person name="Zhang Y."/>
            <person name="Obille A."/>
            <person name="Becker A."/>
            <person name="Abrahante J.E."/>
            <person name="Garbe J."/>
            <person name="Badalamenti J.P."/>
            <person name="Herman A."/>
            <person name="Mangelson H."/>
            <person name="Liachko I."/>
            <person name="Sullivan S."/>
            <person name="Sone E.D."/>
            <person name="Koren S."/>
            <person name="Silverstein K.A.T."/>
            <person name="Beckman K.B."/>
            <person name="Gohl D.M."/>
        </authorList>
    </citation>
    <scope>NUCLEOTIDE SEQUENCE</scope>
    <source>
        <strain evidence="1">Duluth1</strain>
        <tissue evidence="1">Whole animal</tissue>
    </source>
</reference>
<keyword evidence="2" id="KW-1185">Reference proteome</keyword>
<reference evidence="1" key="2">
    <citation type="submission" date="2020-11" db="EMBL/GenBank/DDBJ databases">
        <authorList>
            <person name="McCartney M.A."/>
            <person name="Auch B."/>
            <person name="Kono T."/>
            <person name="Mallez S."/>
            <person name="Becker A."/>
            <person name="Gohl D.M."/>
            <person name="Silverstein K.A.T."/>
            <person name="Koren S."/>
            <person name="Bechman K.B."/>
            <person name="Herman A."/>
            <person name="Abrahante J.E."/>
            <person name="Garbe J."/>
        </authorList>
    </citation>
    <scope>NUCLEOTIDE SEQUENCE</scope>
    <source>
        <strain evidence="1">Duluth1</strain>
        <tissue evidence="1">Whole animal</tissue>
    </source>
</reference>
<comment type="caution">
    <text evidence="1">The sequence shown here is derived from an EMBL/GenBank/DDBJ whole genome shotgun (WGS) entry which is preliminary data.</text>
</comment>
<dbReference type="AlphaFoldDB" id="A0A9D4INS5"/>
<name>A0A9D4INS5_DREPO</name>
<dbReference type="Proteomes" id="UP000828390">
    <property type="component" value="Unassembled WGS sequence"/>
</dbReference>
<evidence type="ECO:0000313" key="2">
    <source>
        <dbReference type="Proteomes" id="UP000828390"/>
    </source>
</evidence>
<gene>
    <name evidence="1" type="ORF">DPMN_160458</name>
</gene>
<sequence length="147" mass="17086">MGLVHTETTGTLKDVAYEEIKFSAGDSVEISGDLGKEVVNQEVTFDKELEEEIAKSLKMQMKRTIYKPLEKEYARLERIENIDIAKDFESAVKEKEKAHKFVGKMQDTVEVYGKLTRRLLKEKMLSERILKQLETEWEERRKGGQQS</sequence>
<accession>A0A9D4INS5</accession>